<evidence type="ECO:0000313" key="10">
    <source>
        <dbReference type="EMBL" id="GBP65437.1"/>
    </source>
</evidence>
<evidence type="ECO:0000256" key="8">
    <source>
        <dbReference type="SAM" id="MobiDB-lite"/>
    </source>
</evidence>
<sequence>MMTLWLLLPILGACSAAIHMQERYSWNVLDWSYPDDYSRQQDLLSGALVPENALPVGIERWRNKLFVLFHQIPNSSTREVGNALMTPLKFILSMGSDNHLNSDGPRAFLPLGNAIKIDWLMYKEDLKHARTCHELVYIIPRQEEQGDKDVVIQMVCTTWLQMRKAGFSDASLFSIPATLNYIALDAPYDPSPKLAPYPSWKGNELGNCEYGLNTVYRIKADRCDRLWVLDTGTYGYDNTTTNPCPYALNVYDLNTDQRIRRYVLRAEDIVPSTFIANIAVDVGKDCDDTFAYMSDELGYGLIAYSWEENKSWRFSHSYFMPDPLKGDFNIAGMNFQWGSEGIFGIALSSIGANGYRTLYFSPLASHTEFEVSTQTLRDEKRVSDSYRDFKVVGTRGADSHLTAKVMSEDGVQLFNLIDQNAIGCWNSELSYKPQNIAIVEKDDVGLIFPSDVKIDDDQNVWAISDRMSIFLEAELDYSDINFRIYTAPLRNLIEETVCQPSRASRVYSNNLLQSKNRIASIPSIPYTYYDTRLGSPNLSGSLHATTPLPKATYVSSPFAVNELPKVSSYFTLHKQPSYPYGVPTTTNSNDLNSPTYYQTFSTRQSRPRQPCRTKEITQPFYE</sequence>
<evidence type="ECO:0000256" key="9">
    <source>
        <dbReference type="SAM" id="SignalP"/>
    </source>
</evidence>
<keyword evidence="5" id="KW-0964">Secreted</keyword>
<dbReference type="STRING" id="151549.A0A4C1XTC4"/>
<dbReference type="Pfam" id="PF03022">
    <property type="entry name" value="MRJP"/>
    <property type="match status" value="1"/>
</dbReference>
<dbReference type="InterPro" id="IPR017996">
    <property type="entry name" value="MRJP/yellow-related"/>
</dbReference>
<evidence type="ECO:0000313" key="11">
    <source>
        <dbReference type="Proteomes" id="UP000299102"/>
    </source>
</evidence>
<comment type="caution">
    <text evidence="10">The sequence shown here is derived from an EMBL/GenBank/DDBJ whole genome shotgun (WGS) entry which is preliminary data.</text>
</comment>
<evidence type="ECO:0000256" key="6">
    <source>
        <dbReference type="ARBA" id="ARBA00022729"/>
    </source>
</evidence>
<feature type="signal peptide" evidence="9">
    <location>
        <begin position="1"/>
        <end position="16"/>
    </location>
</feature>
<dbReference type="GO" id="GO:0005576">
    <property type="term" value="C:extracellular region"/>
    <property type="evidence" value="ECO:0007669"/>
    <property type="project" value="UniProtKB-SubCell"/>
</dbReference>
<evidence type="ECO:0000256" key="5">
    <source>
        <dbReference type="ARBA" id="ARBA00022525"/>
    </source>
</evidence>
<dbReference type="PANTHER" id="PTHR10009:SF14">
    <property type="entry name" value="PROTEIN YELLOW"/>
    <property type="match status" value="1"/>
</dbReference>
<evidence type="ECO:0000256" key="3">
    <source>
        <dbReference type="ARBA" id="ARBA00009127"/>
    </source>
</evidence>
<dbReference type="EMBL" id="BGZK01000929">
    <property type="protein sequence ID" value="GBP65437.1"/>
    <property type="molecule type" value="Genomic_DNA"/>
</dbReference>
<comment type="subcellular location">
    <subcellularLocation>
        <location evidence="2">Secreted</location>
    </subcellularLocation>
</comment>
<comment type="function">
    <text evidence="1">Controls the pigmentation pattern of the adult cuticle and larval mouth parts.</text>
</comment>
<feature type="region of interest" description="Disordered" evidence="8">
    <location>
        <begin position="583"/>
        <end position="622"/>
    </location>
</feature>
<comment type="similarity">
    <text evidence="3">Belongs to the major royal jelly protein family.</text>
</comment>
<feature type="chain" id="PRO_5020035882" description="Protein yellow" evidence="9">
    <location>
        <begin position="17"/>
        <end position="622"/>
    </location>
</feature>
<feature type="compositionally biased region" description="Polar residues" evidence="8">
    <location>
        <begin position="583"/>
        <end position="604"/>
    </location>
</feature>
<keyword evidence="7" id="KW-0325">Glycoprotein</keyword>
<protein>
    <recommendedName>
        <fullName evidence="4">Protein yellow</fullName>
    </recommendedName>
</protein>
<name>A0A4C1XTC4_EUMVA</name>
<proteinExistence type="inferred from homology"/>
<gene>
    <name evidence="10" type="ORF">EVAR_36689_1</name>
</gene>
<dbReference type="Gene3D" id="2.120.10.30">
    <property type="entry name" value="TolB, C-terminal domain"/>
    <property type="match status" value="1"/>
</dbReference>
<dbReference type="PANTHER" id="PTHR10009">
    <property type="entry name" value="PROTEIN YELLOW-RELATED"/>
    <property type="match status" value="1"/>
</dbReference>
<evidence type="ECO:0000256" key="2">
    <source>
        <dbReference type="ARBA" id="ARBA00004613"/>
    </source>
</evidence>
<keyword evidence="6 9" id="KW-0732">Signal</keyword>
<evidence type="ECO:0000256" key="4">
    <source>
        <dbReference type="ARBA" id="ARBA00014360"/>
    </source>
</evidence>
<accession>A0A4C1XTC4</accession>
<evidence type="ECO:0000256" key="7">
    <source>
        <dbReference type="ARBA" id="ARBA00023180"/>
    </source>
</evidence>
<dbReference type="OrthoDB" id="7776143at2759"/>
<evidence type="ECO:0000256" key="1">
    <source>
        <dbReference type="ARBA" id="ARBA00002855"/>
    </source>
</evidence>
<dbReference type="AlphaFoldDB" id="A0A4C1XTC4"/>
<organism evidence="10 11">
    <name type="scientific">Eumeta variegata</name>
    <name type="common">Bagworm moth</name>
    <name type="synonym">Eumeta japonica</name>
    <dbReference type="NCBI Taxonomy" id="151549"/>
    <lineage>
        <taxon>Eukaryota</taxon>
        <taxon>Metazoa</taxon>
        <taxon>Ecdysozoa</taxon>
        <taxon>Arthropoda</taxon>
        <taxon>Hexapoda</taxon>
        <taxon>Insecta</taxon>
        <taxon>Pterygota</taxon>
        <taxon>Neoptera</taxon>
        <taxon>Endopterygota</taxon>
        <taxon>Lepidoptera</taxon>
        <taxon>Glossata</taxon>
        <taxon>Ditrysia</taxon>
        <taxon>Tineoidea</taxon>
        <taxon>Psychidae</taxon>
        <taxon>Oiketicinae</taxon>
        <taxon>Eumeta</taxon>
    </lineage>
</organism>
<dbReference type="InterPro" id="IPR011042">
    <property type="entry name" value="6-blade_b-propeller_TolB-like"/>
</dbReference>
<dbReference type="Proteomes" id="UP000299102">
    <property type="component" value="Unassembled WGS sequence"/>
</dbReference>
<reference evidence="10 11" key="1">
    <citation type="journal article" date="2019" name="Commun. Biol.">
        <title>The bagworm genome reveals a unique fibroin gene that provides high tensile strength.</title>
        <authorList>
            <person name="Kono N."/>
            <person name="Nakamura H."/>
            <person name="Ohtoshi R."/>
            <person name="Tomita M."/>
            <person name="Numata K."/>
            <person name="Arakawa K."/>
        </authorList>
    </citation>
    <scope>NUCLEOTIDE SEQUENCE [LARGE SCALE GENOMIC DNA]</scope>
</reference>
<keyword evidence="11" id="KW-1185">Reference proteome</keyword>